<reference evidence="4" key="1">
    <citation type="submission" date="2016-10" db="EMBL/GenBank/DDBJ databases">
        <authorList>
            <person name="Varghese N."/>
            <person name="Submissions S."/>
        </authorList>
    </citation>
    <scope>NUCLEOTIDE SEQUENCE [LARGE SCALE GENOMIC DNA]</scope>
    <source>
        <strain evidence="4">OK042</strain>
    </source>
</reference>
<dbReference type="GO" id="GO:0004519">
    <property type="term" value="F:endonuclease activity"/>
    <property type="evidence" value="ECO:0007669"/>
    <property type="project" value="UniProtKB-KW"/>
</dbReference>
<proteinExistence type="inferred from homology"/>
<dbReference type="STRING" id="1884381.SAMN05518846_102104"/>
<dbReference type="SUPFAM" id="SSF52980">
    <property type="entry name" value="Restriction endonuclease-like"/>
    <property type="match status" value="1"/>
</dbReference>
<evidence type="ECO:0000256" key="2">
    <source>
        <dbReference type="HAMAP-Rule" id="MF_00048"/>
    </source>
</evidence>
<protein>
    <recommendedName>
        <fullName evidence="2">UPF0102 protein SAMN05518846_102104</fullName>
    </recommendedName>
</protein>
<keyword evidence="3" id="KW-0540">Nuclease</keyword>
<dbReference type="PANTHER" id="PTHR34039:SF1">
    <property type="entry name" value="UPF0102 PROTEIN YRAN"/>
    <property type="match status" value="1"/>
</dbReference>
<dbReference type="HAMAP" id="MF_00048">
    <property type="entry name" value="UPF0102"/>
    <property type="match status" value="1"/>
</dbReference>
<organism evidence="3 4">
    <name type="scientific">Brevibacillus centrosporus</name>
    <dbReference type="NCBI Taxonomy" id="54910"/>
    <lineage>
        <taxon>Bacteria</taxon>
        <taxon>Bacillati</taxon>
        <taxon>Bacillota</taxon>
        <taxon>Bacilli</taxon>
        <taxon>Bacillales</taxon>
        <taxon>Paenibacillaceae</taxon>
        <taxon>Brevibacillus</taxon>
    </lineage>
</organism>
<dbReference type="Proteomes" id="UP000198915">
    <property type="component" value="Unassembled WGS sequence"/>
</dbReference>
<evidence type="ECO:0000313" key="4">
    <source>
        <dbReference type="Proteomes" id="UP000198915"/>
    </source>
</evidence>
<accession>A0A1I3NLU9</accession>
<gene>
    <name evidence="3" type="ORF">SAMN05518846_102104</name>
</gene>
<sequence>MSQQRRALGQAGEQAAEIFLRQKGYKILGRNVRTRRGEIDLIASIGETLVFVEVRTRSSGRHGTAAESITWRKQQKLRELAMDYLQSSAGFVPAFRFDVIAIQGQGMSGIDMEASIEHIEHAF</sequence>
<keyword evidence="3" id="KW-0378">Hydrolase</keyword>
<dbReference type="NCBIfam" id="NF009154">
    <property type="entry name" value="PRK12497.3-3"/>
    <property type="match status" value="1"/>
</dbReference>
<dbReference type="InterPro" id="IPR011335">
    <property type="entry name" value="Restrct_endonuc-II-like"/>
</dbReference>
<dbReference type="InterPro" id="IPR011856">
    <property type="entry name" value="tRNA_endonuc-like_dom_sf"/>
</dbReference>
<dbReference type="GO" id="GO:0003676">
    <property type="term" value="F:nucleic acid binding"/>
    <property type="evidence" value="ECO:0007669"/>
    <property type="project" value="InterPro"/>
</dbReference>
<name>A0A1I3NLU9_9BACL</name>
<dbReference type="RefSeq" id="WP_092266629.1">
    <property type="nucleotide sequence ID" value="NZ_BJOE01000001.1"/>
</dbReference>
<dbReference type="NCBIfam" id="TIGR00252">
    <property type="entry name" value="YraN family protein"/>
    <property type="match status" value="1"/>
</dbReference>
<comment type="similarity">
    <text evidence="1 2">Belongs to the UPF0102 family.</text>
</comment>
<evidence type="ECO:0000313" key="3">
    <source>
        <dbReference type="EMBL" id="SFJ09950.1"/>
    </source>
</evidence>
<evidence type="ECO:0000256" key="1">
    <source>
        <dbReference type="ARBA" id="ARBA00006738"/>
    </source>
</evidence>
<dbReference type="Gene3D" id="3.40.1350.10">
    <property type="match status" value="1"/>
</dbReference>
<dbReference type="Pfam" id="PF02021">
    <property type="entry name" value="UPF0102"/>
    <property type="match status" value="1"/>
</dbReference>
<dbReference type="AlphaFoldDB" id="A0A1I3NLU9"/>
<dbReference type="PANTHER" id="PTHR34039">
    <property type="entry name" value="UPF0102 PROTEIN YRAN"/>
    <property type="match status" value="1"/>
</dbReference>
<keyword evidence="4" id="KW-1185">Reference proteome</keyword>
<dbReference type="CDD" id="cd20736">
    <property type="entry name" value="PoNe_Nuclease"/>
    <property type="match status" value="1"/>
</dbReference>
<dbReference type="EMBL" id="FORT01000002">
    <property type="protein sequence ID" value="SFJ09950.1"/>
    <property type="molecule type" value="Genomic_DNA"/>
</dbReference>
<dbReference type="InterPro" id="IPR003509">
    <property type="entry name" value="UPF0102_YraN-like"/>
</dbReference>
<keyword evidence="3" id="KW-0255">Endonuclease</keyword>
<dbReference type="NCBIfam" id="NF009150">
    <property type="entry name" value="PRK12497.1-3"/>
    <property type="match status" value="1"/>
</dbReference>